<sequence length="352" mass="38535">MPKKVKIFVLTSALMIRLASAKPQKNRDGVVSTVIAYSTVIVDPTISESVTPDSSISVATSSEGTISGASVTTTSASSIESTAISGVETADVGTTTTVSAIKADKTSAPLAGNEVKTGCEQLWANVPSEDWLFATLCSWSTADASWPLISFDYAWEFKDPKDLPAVNVSTYDDDLKIRDPLMMSYDGVKGNGNSNANDAWWGGAFRNALLSSASLSMVDTTGKFKNNDDDNFREWAGYHALVNLLGMYPVREDSSQLNKVIWEMWLDKSSFSPMIILSKTANLECLKDGDRYFSITKSDKDSAKVTLWDPTSGGSSGYFQVDSEDLREDTLWLFHLDWPRYEPTPRKIKSVN</sequence>
<evidence type="ECO:0000313" key="3">
    <source>
        <dbReference type="Proteomes" id="UP000092583"/>
    </source>
</evidence>
<keyword evidence="3" id="KW-1185">Reference proteome</keyword>
<reference evidence="3" key="2">
    <citation type="submission" date="2013-12" db="EMBL/GenBank/DDBJ databases">
        <title>Evolution of pathogenesis and genome organization in the Tremellales.</title>
        <authorList>
            <person name="Cuomo C."/>
            <person name="Litvintseva A."/>
            <person name="Heitman J."/>
            <person name="Chen Y."/>
            <person name="Sun S."/>
            <person name="Springer D."/>
            <person name="Dromer F."/>
            <person name="Young S."/>
            <person name="Zeng Q."/>
            <person name="Chapman S."/>
            <person name="Gujja S."/>
            <person name="Saif S."/>
            <person name="Birren B."/>
        </authorList>
    </citation>
    <scope>NUCLEOTIDE SEQUENCE [LARGE SCALE GENOMIC DNA]</scope>
    <source>
        <strain evidence="3">CBS 10435</strain>
    </source>
</reference>
<reference evidence="2 3" key="1">
    <citation type="submission" date="2013-07" db="EMBL/GenBank/DDBJ databases">
        <title>The Genome Sequence of Kwoniella mangroviensis CBS10435.</title>
        <authorList>
            <consortium name="The Broad Institute Genome Sequencing Platform"/>
            <person name="Cuomo C."/>
            <person name="Litvintseva A."/>
            <person name="Chen Y."/>
            <person name="Heitman J."/>
            <person name="Sun S."/>
            <person name="Springer D."/>
            <person name="Dromer F."/>
            <person name="Young S.K."/>
            <person name="Zeng Q."/>
            <person name="Gargeya S."/>
            <person name="Fitzgerald M."/>
            <person name="Abouelleil A."/>
            <person name="Alvarado L."/>
            <person name="Berlin A.M."/>
            <person name="Chapman S.B."/>
            <person name="Dewar J."/>
            <person name="Goldberg J."/>
            <person name="Griggs A."/>
            <person name="Gujja S."/>
            <person name="Hansen M."/>
            <person name="Howarth C."/>
            <person name="Imamovic A."/>
            <person name="Larimer J."/>
            <person name="McCowan C."/>
            <person name="Murphy C."/>
            <person name="Pearson M."/>
            <person name="Priest M."/>
            <person name="Roberts A."/>
            <person name="Saif S."/>
            <person name="Shea T."/>
            <person name="Sykes S."/>
            <person name="Wortman J."/>
            <person name="Nusbaum C."/>
            <person name="Birren B."/>
        </authorList>
    </citation>
    <scope>NUCLEOTIDE SEQUENCE [LARGE SCALE GENOMIC DNA]</scope>
    <source>
        <strain evidence="2 3">CBS 10435</strain>
    </source>
</reference>
<evidence type="ECO:0008006" key="4">
    <source>
        <dbReference type="Google" id="ProtNLM"/>
    </source>
</evidence>
<proteinExistence type="predicted"/>
<evidence type="ECO:0000313" key="2">
    <source>
        <dbReference type="EMBL" id="OCF60176.1"/>
    </source>
</evidence>
<name>A0A1B9IXC0_9TREE</name>
<gene>
    <name evidence="2" type="ORF">L486_02856</name>
</gene>
<dbReference type="EMBL" id="KI669460">
    <property type="protein sequence ID" value="OCF60176.1"/>
    <property type="molecule type" value="Genomic_DNA"/>
</dbReference>
<evidence type="ECO:0000256" key="1">
    <source>
        <dbReference type="SAM" id="SignalP"/>
    </source>
</evidence>
<dbReference type="AlphaFoldDB" id="A0A1B9IXC0"/>
<feature type="chain" id="PRO_5008628973" description="Calpain catalytic domain-containing protein" evidence="1">
    <location>
        <begin position="22"/>
        <end position="352"/>
    </location>
</feature>
<dbReference type="OrthoDB" id="2564243at2759"/>
<dbReference type="Proteomes" id="UP000092583">
    <property type="component" value="Unassembled WGS sequence"/>
</dbReference>
<dbReference type="STRING" id="1331196.A0A1B9IXC0"/>
<protein>
    <recommendedName>
        <fullName evidence="4">Calpain catalytic domain-containing protein</fullName>
    </recommendedName>
</protein>
<keyword evidence="1" id="KW-0732">Signal</keyword>
<feature type="signal peptide" evidence="1">
    <location>
        <begin position="1"/>
        <end position="21"/>
    </location>
</feature>
<organism evidence="2 3">
    <name type="scientific">Kwoniella mangroviensis CBS 10435</name>
    <dbReference type="NCBI Taxonomy" id="1331196"/>
    <lineage>
        <taxon>Eukaryota</taxon>
        <taxon>Fungi</taxon>
        <taxon>Dikarya</taxon>
        <taxon>Basidiomycota</taxon>
        <taxon>Agaricomycotina</taxon>
        <taxon>Tremellomycetes</taxon>
        <taxon>Tremellales</taxon>
        <taxon>Cryptococcaceae</taxon>
        <taxon>Kwoniella</taxon>
    </lineage>
</organism>
<accession>A0A1B9IXC0</accession>